<feature type="non-terminal residue" evidence="2">
    <location>
        <position position="1"/>
    </location>
</feature>
<dbReference type="AlphaFoldDB" id="A0ABD2C531"/>
<accession>A0ABD2C531</accession>
<reference evidence="2 3" key="1">
    <citation type="journal article" date="2024" name="Ann. Entomol. Soc. Am.">
        <title>Genomic analyses of the southern and eastern yellowjacket wasps (Hymenoptera: Vespidae) reveal evolutionary signatures of social life.</title>
        <authorList>
            <person name="Catto M.A."/>
            <person name="Caine P.B."/>
            <person name="Orr S.E."/>
            <person name="Hunt B.G."/>
            <person name="Goodisman M.A.D."/>
        </authorList>
    </citation>
    <scope>NUCLEOTIDE SEQUENCE [LARGE SCALE GENOMIC DNA]</scope>
    <source>
        <strain evidence="2">233</strain>
        <tissue evidence="2">Head and thorax</tissue>
    </source>
</reference>
<proteinExistence type="predicted"/>
<evidence type="ECO:0000313" key="3">
    <source>
        <dbReference type="Proteomes" id="UP001607302"/>
    </source>
</evidence>
<comment type="caution">
    <text evidence="2">The sequence shown here is derived from an EMBL/GenBank/DDBJ whole genome shotgun (WGS) entry which is preliminary data.</text>
</comment>
<sequence>LLQNCSGKLLTAVQFSSTVTKLSVCAPFMICLDCVYVFADPFYFAYQRYRLICVASVYCFSRSSVVIFFWWYIYYKEEHALYYHDEQFLRWQHNNKLAHYLLPRPRRFMVSQSSFCQDGIVRRCRDYGLHFRESMILWERKKEN</sequence>
<dbReference type="EMBL" id="JAUDFV010000020">
    <property type="protein sequence ID" value="KAL2740105.1"/>
    <property type="molecule type" value="Genomic_DNA"/>
</dbReference>
<keyword evidence="3" id="KW-1185">Reference proteome</keyword>
<protein>
    <recommendedName>
        <fullName evidence="4">Transmembrane protein</fullName>
    </recommendedName>
</protein>
<evidence type="ECO:0000256" key="1">
    <source>
        <dbReference type="SAM" id="Phobius"/>
    </source>
</evidence>
<keyword evidence="1" id="KW-0472">Membrane</keyword>
<feature type="transmembrane region" description="Helical" evidence="1">
    <location>
        <begin position="20"/>
        <end position="39"/>
    </location>
</feature>
<evidence type="ECO:0000313" key="2">
    <source>
        <dbReference type="EMBL" id="KAL2740105.1"/>
    </source>
</evidence>
<name>A0ABD2C531_VESSQ</name>
<keyword evidence="1" id="KW-1133">Transmembrane helix</keyword>
<gene>
    <name evidence="2" type="ORF">V1478_000246</name>
</gene>
<evidence type="ECO:0008006" key="4">
    <source>
        <dbReference type="Google" id="ProtNLM"/>
    </source>
</evidence>
<organism evidence="2 3">
    <name type="scientific">Vespula squamosa</name>
    <name type="common">Southern yellow jacket</name>
    <name type="synonym">Wasp</name>
    <dbReference type="NCBI Taxonomy" id="30214"/>
    <lineage>
        <taxon>Eukaryota</taxon>
        <taxon>Metazoa</taxon>
        <taxon>Ecdysozoa</taxon>
        <taxon>Arthropoda</taxon>
        <taxon>Hexapoda</taxon>
        <taxon>Insecta</taxon>
        <taxon>Pterygota</taxon>
        <taxon>Neoptera</taxon>
        <taxon>Endopterygota</taxon>
        <taxon>Hymenoptera</taxon>
        <taxon>Apocrita</taxon>
        <taxon>Aculeata</taxon>
        <taxon>Vespoidea</taxon>
        <taxon>Vespidae</taxon>
        <taxon>Vespinae</taxon>
        <taxon>Vespula</taxon>
    </lineage>
</organism>
<dbReference type="Proteomes" id="UP001607302">
    <property type="component" value="Unassembled WGS sequence"/>
</dbReference>
<keyword evidence="1" id="KW-0812">Transmembrane</keyword>
<feature type="transmembrane region" description="Helical" evidence="1">
    <location>
        <begin position="51"/>
        <end position="73"/>
    </location>
</feature>